<dbReference type="AlphaFoldDB" id="A0A2P4YEY8"/>
<accession>A0A2P4YEY8</accession>
<sequence>MTLRDTSQDQEDLHKRPSETAENWYTLTLHGWKSTDKSKKSDSKQIVAFMKLFLPNGYVLDKNADIYKDQVKQVGDQAAANLVAYLRENSISSSGSSAILKHSESFTTAEPSMSISARQTAIKSFTKFLAAEDVTLDAAQQLIDTDKTERPNWLLEVYPHQGGIVKPLLQNMLSRLGKYCNNREEGLEKKVPPCSKQDLETIVRLLYTSDNAETCFVDATLVVTMWYLYGRSSDAEQLEKQQLSILPGKNLWLNIVLFLI</sequence>
<evidence type="ECO:0000313" key="2">
    <source>
        <dbReference type="Proteomes" id="UP000237271"/>
    </source>
</evidence>
<organism evidence="1 2">
    <name type="scientific">Phytophthora palmivora</name>
    <dbReference type="NCBI Taxonomy" id="4796"/>
    <lineage>
        <taxon>Eukaryota</taxon>
        <taxon>Sar</taxon>
        <taxon>Stramenopiles</taxon>
        <taxon>Oomycota</taxon>
        <taxon>Peronosporomycetes</taxon>
        <taxon>Peronosporales</taxon>
        <taxon>Peronosporaceae</taxon>
        <taxon>Phytophthora</taxon>
    </lineage>
</organism>
<reference evidence="1 2" key="1">
    <citation type="journal article" date="2017" name="Genome Biol. Evol.">
        <title>Phytophthora megakarya and P. palmivora, closely related causal agents of cacao black pod rot, underwent increases in genome sizes and gene numbers by different mechanisms.</title>
        <authorList>
            <person name="Ali S.S."/>
            <person name="Shao J."/>
            <person name="Lary D.J."/>
            <person name="Kronmiller B."/>
            <person name="Shen D."/>
            <person name="Strem M.D."/>
            <person name="Amoako-Attah I."/>
            <person name="Akrofi A.Y."/>
            <person name="Begoude B.A."/>
            <person name="Ten Hoopen G.M."/>
            <person name="Coulibaly K."/>
            <person name="Kebe B.I."/>
            <person name="Melnick R.L."/>
            <person name="Guiltinan M.J."/>
            <person name="Tyler B.M."/>
            <person name="Meinhardt L.W."/>
            <person name="Bailey B.A."/>
        </authorList>
    </citation>
    <scope>NUCLEOTIDE SEQUENCE [LARGE SCALE GENOMIC DNA]</scope>
    <source>
        <strain evidence="2">sbr112.9</strain>
    </source>
</reference>
<protein>
    <submittedName>
        <fullName evidence="1">Uncharacterized protein</fullName>
    </submittedName>
</protein>
<comment type="caution">
    <text evidence="1">The sequence shown here is derived from an EMBL/GenBank/DDBJ whole genome shotgun (WGS) entry which is preliminary data.</text>
</comment>
<dbReference type="EMBL" id="NCKW01003454">
    <property type="protein sequence ID" value="POM76385.1"/>
    <property type="molecule type" value="Genomic_DNA"/>
</dbReference>
<dbReference type="OrthoDB" id="119265at2759"/>
<keyword evidence="2" id="KW-1185">Reference proteome</keyword>
<gene>
    <name evidence="1" type="ORF">PHPALM_6375</name>
</gene>
<evidence type="ECO:0000313" key="1">
    <source>
        <dbReference type="EMBL" id="POM76385.1"/>
    </source>
</evidence>
<dbReference type="Proteomes" id="UP000237271">
    <property type="component" value="Unassembled WGS sequence"/>
</dbReference>
<name>A0A2P4YEY8_9STRA</name>
<proteinExistence type="predicted"/>